<dbReference type="KEGG" id="ncv:NCAV_1573"/>
<dbReference type="InterPro" id="IPR036278">
    <property type="entry name" value="Sialidase_sf"/>
</dbReference>
<gene>
    <name evidence="1" type="ORF">NCAV_1573</name>
</gene>
<evidence type="ECO:0000313" key="2">
    <source>
        <dbReference type="Proteomes" id="UP000236248"/>
    </source>
</evidence>
<name>A0A2K5ASW5_9ARCH</name>
<dbReference type="AlphaFoldDB" id="A0A2K5ASW5"/>
<dbReference type="Proteomes" id="UP000236248">
    <property type="component" value="Chromosome NCAV"/>
</dbReference>
<dbReference type="GeneID" id="41595563"/>
<sequence length="472" mass="51139">MIRDKGLILLLISSLLAYAVMQYIGIGVIPLRSIIEGEDLMLANSMLDADVVMDVEGSDVYIAWYDPVKDGVMLKVSSDGGLTFGEPILVSTEGVDGVRVRGIVAKGSYVNLLWSGEVNGQYDIFLSNSKDGALTFSTINLSSNDGDSEYPTIDANGPTVYVAWVDLTYGNSEILLRVSRDGGSTFSDVINVSNSDGESEAPVLVAEGSNMYLAWHDNTQGVFAVMFRASYDDGNTFSDPVILSNLDHDSGFVSMDVEGSNLYTVWMSKEYASSSSIGDGDDDNRSRKKEDVYGFTIYARYSNDGGRSFSEAVSIGKGRSPIVKADGPLACIVWIVEDGVQFASMYGKDMRDAMTIGIDAHDIRNVMLDVEGNAVSILVVGDVDGAKSNSKNYNSNSIVYIGSRDSGLTFSLTKVVDGLMVDDVSMLSKGRGVYIAWSEKVCVEPNCSHVKLGYYFGKSDDPNYRFTVRSII</sequence>
<dbReference type="RefSeq" id="WP_103286660.1">
    <property type="nucleotide sequence ID" value="NZ_LT981265.1"/>
</dbReference>
<organism evidence="1 2">
    <name type="scientific">Candidatus Nitrosocaldus cavascurensis</name>
    <dbReference type="NCBI Taxonomy" id="2058097"/>
    <lineage>
        <taxon>Archaea</taxon>
        <taxon>Nitrososphaerota</taxon>
        <taxon>Nitrososphaeria</taxon>
        <taxon>Candidatus Nitrosocaldales</taxon>
        <taxon>Candidatus Nitrosocaldaceae</taxon>
        <taxon>Candidatus Nitrosocaldus</taxon>
    </lineage>
</organism>
<dbReference type="SUPFAM" id="SSF50939">
    <property type="entry name" value="Sialidases"/>
    <property type="match status" value="2"/>
</dbReference>
<dbReference type="Gene3D" id="2.120.10.10">
    <property type="match status" value="1"/>
</dbReference>
<evidence type="ECO:0000313" key="1">
    <source>
        <dbReference type="EMBL" id="SPC34738.1"/>
    </source>
</evidence>
<accession>A0A2K5ASW5</accession>
<dbReference type="EMBL" id="LT981265">
    <property type="protein sequence ID" value="SPC34738.1"/>
    <property type="molecule type" value="Genomic_DNA"/>
</dbReference>
<protein>
    <submittedName>
        <fullName evidence="1">Putative sialidase</fullName>
    </submittedName>
</protein>
<reference evidence="2" key="1">
    <citation type="submission" date="2018-01" db="EMBL/GenBank/DDBJ databases">
        <authorList>
            <person name="Kerou L M."/>
        </authorList>
    </citation>
    <scope>NUCLEOTIDE SEQUENCE [LARGE SCALE GENOMIC DNA]</scope>
    <source>
        <strain evidence="2">SCU2</strain>
    </source>
</reference>
<keyword evidence="2" id="KW-1185">Reference proteome</keyword>
<proteinExistence type="predicted"/>
<dbReference type="CDD" id="cd15482">
    <property type="entry name" value="Sialidase_non-viral"/>
    <property type="match status" value="1"/>
</dbReference>